<gene>
    <name evidence="1" type="ORF">SAMN05421847_2941</name>
</gene>
<evidence type="ECO:0000313" key="2">
    <source>
        <dbReference type="Proteomes" id="UP000236738"/>
    </source>
</evidence>
<name>A0A1H6BKR0_9FLAO</name>
<keyword evidence="2" id="KW-1185">Reference proteome</keyword>
<organism evidence="1 2">
    <name type="scientific">Halpernia humi</name>
    <dbReference type="NCBI Taxonomy" id="493375"/>
    <lineage>
        <taxon>Bacteria</taxon>
        <taxon>Pseudomonadati</taxon>
        <taxon>Bacteroidota</taxon>
        <taxon>Flavobacteriia</taxon>
        <taxon>Flavobacteriales</taxon>
        <taxon>Weeksellaceae</taxon>
        <taxon>Chryseobacterium group</taxon>
        <taxon>Halpernia</taxon>
    </lineage>
</organism>
<dbReference type="EMBL" id="FNUS01000008">
    <property type="protein sequence ID" value="SEG60967.1"/>
    <property type="molecule type" value="Genomic_DNA"/>
</dbReference>
<dbReference type="InterPro" id="IPR045538">
    <property type="entry name" value="CIS_TMP"/>
</dbReference>
<dbReference type="AlphaFoldDB" id="A0A1H6BKR0"/>
<reference evidence="2" key="1">
    <citation type="submission" date="2016-10" db="EMBL/GenBank/DDBJ databases">
        <authorList>
            <person name="Varghese N."/>
            <person name="Submissions S."/>
        </authorList>
    </citation>
    <scope>NUCLEOTIDE SEQUENCE [LARGE SCALE GENOMIC DNA]</scope>
    <source>
        <strain evidence="2">DSM 21580</strain>
    </source>
</reference>
<evidence type="ECO:0000313" key="1">
    <source>
        <dbReference type="EMBL" id="SEG60967.1"/>
    </source>
</evidence>
<dbReference type="Pfam" id="PF19268">
    <property type="entry name" value="CIS_TMP"/>
    <property type="match status" value="1"/>
</dbReference>
<dbReference type="OrthoDB" id="1488184at2"/>
<dbReference type="RefSeq" id="WP_103914771.1">
    <property type="nucleotide sequence ID" value="NZ_FNUS01000008.1"/>
</dbReference>
<proteinExistence type="predicted"/>
<accession>A0A1H6BKR0</accession>
<protein>
    <submittedName>
        <fullName evidence="1">Uncharacterized protein</fullName>
    </submittedName>
</protein>
<dbReference type="Proteomes" id="UP000236738">
    <property type="component" value="Unassembled WGS sequence"/>
</dbReference>
<sequence>MHLITKNTIEIDCKSAQFGKEMQNDLGFLLENNFYPKLENLLNLYDEKYEIWKIECIDINISEIEHKNWKEVLIKESLLQIENYLIENKPLIKYKNNHVLTNENQDLNAVISMQENARFLFLNYLKNGILEENTISKNIDEIVKQIQFSEDFVIELIKLFHQNNACVLRFIFNAPKYLKEEIYLLLHFTKEKDFLFDFFKDKKRDAPKLQEFLHKFQNKEQGNFWFEFLEWMVLLLVKSDSYQTYINQFLAESKRYWGISEVDIKAVFKYFIQLKNYFEAEYLQFFYIILDHSEIETLDTKTEVILTKTLVEKTSFQKALFIENAGLVILHPFLKALFEKLNLSKNEIWRNEISQQKAILLSQYLVTGKEETQESDLLLNKILCGFDLNKVINTKLKITKTEKESCNNLLEAVLEHWTAMSKSSTVALQQTFLQRKAKLEETQDRQFEMWVEEKGFDILLNQLPWGIGMIKTPWMEEFLFCNWN</sequence>